<dbReference type="AlphaFoldDB" id="A0A640KF28"/>
<accession>A0A640KF28</accession>
<dbReference type="Proteomes" id="UP000419144">
    <property type="component" value="Unassembled WGS sequence"/>
</dbReference>
<evidence type="ECO:0000313" key="1">
    <source>
        <dbReference type="EMBL" id="GET86099.1"/>
    </source>
</evidence>
<organism evidence="1 2">
    <name type="scientific">Leishmania tarentolae</name>
    <name type="common">Sauroleishmania tarentolae</name>
    <dbReference type="NCBI Taxonomy" id="5689"/>
    <lineage>
        <taxon>Eukaryota</taxon>
        <taxon>Discoba</taxon>
        <taxon>Euglenozoa</taxon>
        <taxon>Kinetoplastea</taxon>
        <taxon>Metakinetoplastina</taxon>
        <taxon>Trypanosomatida</taxon>
        <taxon>Trypanosomatidae</taxon>
        <taxon>Leishmaniinae</taxon>
        <taxon>Leishmania</taxon>
        <taxon>lizard Leishmania</taxon>
    </lineage>
</organism>
<protein>
    <submittedName>
        <fullName evidence="1">Unspecified product</fullName>
    </submittedName>
</protein>
<dbReference type="EMBL" id="BLBS01000008">
    <property type="protein sequence ID" value="GET86099.1"/>
    <property type="molecule type" value="Genomic_DNA"/>
</dbReference>
<keyword evidence="2" id="KW-1185">Reference proteome</keyword>
<sequence>MTRAPRIRHYGALQTPSCTVAAQHDGVQRLEATEDDARRTGGGPRLGLLAWGWQASFARPIRRAPGPLPIIRTTDATALEQDPGTLPAWIQVCSAPELVRRRWRST</sequence>
<name>A0A640KF28_LEITA</name>
<evidence type="ECO:0000313" key="2">
    <source>
        <dbReference type="Proteomes" id="UP000419144"/>
    </source>
</evidence>
<gene>
    <name evidence="1" type="ORF">LtaPh_0709401</name>
</gene>
<comment type="caution">
    <text evidence="1">The sequence shown here is derived from an EMBL/GenBank/DDBJ whole genome shotgun (WGS) entry which is preliminary data.</text>
</comment>
<reference evidence="1" key="1">
    <citation type="submission" date="2019-11" db="EMBL/GenBank/DDBJ databases">
        <title>Leishmania tarentolae CDS.</title>
        <authorList>
            <person name="Goto Y."/>
            <person name="Yamagishi J."/>
        </authorList>
    </citation>
    <scope>NUCLEOTIDE SEQUENCE [LARGE SCALE GENOMIC DNA]</scope>
    <source>
        <strain evidence="1">Parrot Tar II</strain>
    </source>
</reference>
<proteinExistence type="predicted"/>
<dbReference type="VEuPathDB" id="TriTrypDB:LtaPh_0709401"/>